<keyword evidence="3" id="KW-1185">Reference proteome</keyword>
<comment type="caution">
    <text evidence="2">The sequence shown here is derived from an EMBL/GenBank/DDBJ whole genome shotgun (WGS) entry which is preliminary data.</text>
</comment>
<dbReference type="PANTHER" id="PTHR42760">
    <property type="entry name" value="SHORT-CHAIN DEHYDROGENASES/REDUCTASES FAMILY MEMBER"/>
    <property type="match status" value="1"/>
</dbReference>
<dbReference type="InterPro" id="IPR020904">
    <property type="entry name" value="Sc_DH/Rdtase_CS"/>
</dbReference>
<dbReference type="SUPFAM" id="SSF51735">
    <property type="entry name" value="NAD(P)-binding Rossmann-fold domains"/>
    <property type="match status" value="1"/>
</dbReference>
<dbReference type="GO" id="GO:0030497">
    <property type="term" value="P:fatty acid elongation"/>
    <property type="evidence" value="ECO:0007669"/>
    <property type="project" value="TreeGrafter"/>
</dbReference>
<comment type="similarity">
    <text evidence="1">Belongs to the short-chain dehydrogenases/reductases (SDR) family.</text>
</comment>
<dbReference type="Gene3D" id="3.40.50.720">
    <property type="entry name" value="NAD(P)-binding Rossmann-like Domain"/>
    <property type="match status" value="1"/>
</dbReference>
<organism evidence="2 3">
    <name type="scientific">Pseudaquabacterium pictum</name>
    <dbReference type="NCBI Taxonomy" id="2315236"/>
    <lineage>
        <taxon>Bacteria</taxon>
        <taxon>Pseudomonadati</taxon>
        <taxon>Pseudomonadota</taxon>
        <taxon>Betaproteobacteria</taxon>
        <taxon>Burkholderiales</taxon>
        <taxon>Sphaerotilaceae</taxon>
        <taxon>Pseudaquabacterium</taxon>
    </lineage>
</organism>
<dbReference type="GO" id="GO:0016616">
    <property type="term" value="F:oxidoreductase activity, acting on the CH-OH group of donors, NAD or NADP as acceptor"/>
    <property type="evidence" value="ECO:0007669"/>
    <property type="project" value="TreeGrafter"/>
</dbReference>
<evidence type="ECO:0000256" key="1">
    <source>
        <dbReference type="ARBA" id="ARBA00006484"/>
    </source>
</evidence>
<accession>A0A480AVJ5</accession>
<protein>
    <submittedName>
        <fullName evidence="2">Glucose-1-dehydrogenase</fullName>
    </submittedName>
</protein>
<dbReference type="PROSITE" id="PS00061">
    <property type="entry name" value="ADH_SHORT"/>
    <property type="match status" value="1"/>
</dbReference>
<dbReference type="Pfam" id="PF13561">
    <property type="entry name" value="adh_short_C2"/>
    <property type="match status" value="1"/>
</dbReference>
<dbReference type="PRINTS" id="PR00081">
    <property type="entry name" value="GDHRDH"/>
</dbReference>
<dbReference type="AlphaFoldDB" id="A0A480AVJ5"/>
<dbReference type="EMBL" id="BJCL01000008">
    <property type="protein sequence ID" value="GCL64202.1"/>
    <property type="molecule type" value="Genomic_DNA"/>
</dbReference>
<dbReference type="Proteomes" id="UP000301751">
    <property type="component" value="Unassembled WGS sequence"/>
</dbReference>
<dbReference type="PRINTS" id="PR00080">
    <property type="entry name" value="SDRFAMILY"/>
</dbReference>
<dbReference type="FunFam" id="3.40.50.720:FF:000084">
    <property type="entry name" value="Short-chain dehydrogenase reductase"/>
    <property type="match status" value="1"/>
</dbReference>
<dbReference type="InterPro" id="IPR002347">
    <property type="entry name" value="SDR_fam"/>
</dbReference>
<proteinExistence type="inferred from homology"/>
<evidence type="ECO:0000313" key="2">
    <source>
        <dbReference type="EMBL" id="GCL64202.1"/>
    </source>
</evidence>
<dbReference type="PANTHER" id="PTHR42760:SF40">
    <property type="entry name" value="3-OXOACYL-[ACYL-CARRIER-PROTEIN] REDUCTASE, CHLOROPLASTIC"/>
    <property type="match status" value="1"/>
</dbReference>
<gene>
    <name evidence="2" type="ORF">AQPW35_32830</name>
</gene>
<sequence length="251" mass="25674">MTTSAPVLLITGASRGIGAATARLAAARGWDVAINYARDAAAAEAVAADVRAAGRRAITVAADVADEAAVLAMFNRVDAELGPLAGLVNNAGIVAMKARLDEMDVARWQRMWAVNLTGSFLCAREAVRRMSTRHGGSGGAIVNLGSVAARIGSPAMYVDYAASKGAVDTFTIGLAQELAAEGIRVNAVRPGIIDTDIHADSGDRHRPQAAAAVIPMGRPGTADEIAAAVLWLLSAEASYTTGAIVDVAGAR</sequence>
<dbReference type="RefSeq" id="WP_137733924.1">
    <property type="nucleotide sequence ID" value="NZ_BJCL01000008.1"/>
</dbReference>
<dbReference type="InterPro" id="IPR036291">
    <property type="entry name" value="NAD(P)-bd_dom_sf"/>
</dbReference>
<name>A0A480AVJ5_9BURK</name>
<evidence type="ECO:0000313" key="3">
    <source>
        <dbReference type="Proteomes" id="UP000301751"/>
    </source>
</evidence>
<dbReference type="OrthoDB" id="20590at2"/>
<reference evidence="3" key="1">
    <citation type="submission" date="2019-03" db="EMBL/GenBank/DDBJ databases">
        <title>Aquabacterium pictum sp.nov., the first bacteriochlorophyll a-containing freshwater bacterium in the genus Aquabacterium of the class Betaproteobacteria.</title>
        <authorList>
            <person name="Hirose S."/>
            <person name="Tank M."/>
            <person name="Hara E."/>
            <person name="Tamaki H."/>
            <person name="Takaichi S."/>
            <person name="Haruta S."/>
            <person name="Hanada S."/>
        </authorList>
    </citation>
    <scope>NUCLEOTIDE SEQUENCE [LARGE SCALE GENOMIC DNA]</scope>
    <source>
        <strain evidence="3">W35</strain>
    </source>
</reference>